<dbReference type="AlphaFoldDB" id="A0AAD7NKT1"/>
<gene>
    <name evidence="1" type="ORF">B0H16DRAFT_1526054</name>
</gene>
<name>A0AAD7NKT1_9AGAR</name>
<accession>A0AAD7NKT1</accession>
<keyword evidence="2" id="KW-1185">Reference proteome</keyword>
<organism evidence="1 2">
    <name type="scientific">Mycena metata</name>
    <dbReference type="NCBI Taxonomy" id="1033252"/>
    <lineage>
        <taxon>Eukaryota</taxon>
        <taxon>Fungi</taxon>
        <taxon>Dikarya</taxon>
        <taxon>Basidiomycota</taxon>
        <taxon>Agaricomycotina</taxon>
        <taxon>Agaricomycetes</taxon>
        <taxon>Agaricomycetidae</taxon>
        <taxon>Agaricales</taxon>
        <taxon>Marasmiineae</taxon>
        <taxon>Mycenaceae</taxon>
        <taxon>Mycena</taxon>
    </lineage>
</organism>
<dbReference type="EMBL" id="JARKIB010000027">
    <property type="protein sequence ID" value="KAJ7764877.1"/>
    <property type="molecule type" value="Genomic_DNA"/>
</dbReference>
<evidence type="ECO:0000313" key="1">
    <source>
        <dbReference type="EMBL" id="KAJ7764877.1"/>
    </source>
</evidence>
<evidence type="ECO:0000313" key="2">
    <source>
        <dbReference type="Proteomes" id="UP001215598"/>
    </source>
</evidence>
<sequence>MPLVAGIPTWPPHLHVTSLSFTYSSLNLLRIFSMLSMTRATLQHLKLYFDAETHLNLQDIAGPPIEFSELRSLALGFQDPLSQLPFLWRAQLPTLDSLLIEDIRSRVQQREPTHNTLLHQLLHSVDPMDALFAVLLQVLRELTLTSLRLVGLAPR</sequence>
<protein>
    <submittedName>
        <fullName evidence="1">Uncharacterized protein</fullName>
    </submittedName>
</protein>
<dbReference type="Proteomes" id="UP001215598">
    <property type="component" value="Unassembled WGS sequence"/>
</dbReference>
<reference evidence="1" key="1">
    <citation type="submission" date="2023-03" db="EMBL/GenBank/DDBJ databases">
        <title>Massive genome expansion in bonnet fungi (Mycena s.s.) driven by repeated elements and novel gene families across ecological guilds.</title>
        <authorList>
            <consortium name="Lawrence Berkeley National Laboratory"/>
            <person name="Harder C.B."/>
            <person name="Miyauchi S."/>
            <person name="Viragh M."/>
            <person name="Kuo A."/>
            <person name="Thoen E."/>
            <person name="Andreopoulos B."/>
            <person name="Lu D."/>
            <person name="Skrede I."/>
            <person name="Drula E."/>
            <person name="Henrissat B."/>
            <person name="Morin E."/>
            <person name="Kohler A."/>
            <person name="Barry K."/>
            <person name="LaButti K."/>
            <person name="Morin E."/>
            <person name="Salamov A."/>
            <person name="Lipzen A."/>
            <person name="Mereny Z."/>
            <person name="Hegedus B."/>
            <person name="Baldrian P."/>
            <person name="Stursova M."/>
            <person name="Weitz H."/>
            <person name="Taylor A."/>
            <person name="Grigoriev I.V."/>
            <person name="Nagy L.G."/>
            <person name="Martin F."/>
            <person name="Kauserud H."/>
        </authorList>
    </citation>
    <scope>NUCLEOTIDE SEQUENCE</scope>
    <source>
        <strain evidence="1">CBHHK182m</strain>
    </source>
</reference>
<comment type="caution">
    <text evidence="1">The sequence shown here is derived from an EMBL/GenBank/DDBJ whole genome shotgun (WGS) entry which is preliminary data.</text>
</comment>
<proteinExistence type="predicted"/>